<name>A0A484G678_COLOR</name>
<dbReference type="AlphaFoldDB" id="A0A484G678"/>
<evidence type="ECO:0000256" key="1">
    <source>
        <dbReference type="SAM" id="MobiDB-lite"/>
    </source>
</evidence>
<keyword evidence="3" id="KW-1185">Reference proteome</keyword>
<proteinExistence type="predicted"/>
<dbReference type="Proteomes" id="UP000014480">
    <property type="component" value="Unassembled WGS sequence"/>
</dbReference>
<feature type="compositionally biased region" description="Pro residues" evidence="1">
    <location>
        <begin position="52"/>
        <end position="66"/>
    </location>
</feature>
<reference evidence="3" key="2">
    <citation type="journal article" date="2019" name="Mol. Plant Microbe Interact.">
        <title>Genome sequence resources for four phytopathogenic fungi from the Colletotrichum orbiculare species complex.</title>
        <authorList>
            <person name="Gan P."/>
            <person name="Tsushima A."/>
            <person name="Narusaka M."/>
            <person name="Narusaka Y."/>
            <person name="Takano Y."/>
            <person name="Kubo Y."/>
            <person name="Shirasu K."/>
        </authorList>
    </citation>
    <scope>GENOME REANNOTATION</scope>
    <source>
        <strain evidence="3">104-T / ATCC 96160 / CBS 514.97 / LARS 414 / MAFF 240422</strain>
    </source>
</reference>
<dbReference type="EMBL" id="AMCV02000003">
    <property type="protein sequence ID" value="TDZ24965.1"/>
    <property type="molecule type" value="Genomic_DNA"/>
</dbReference>
<gene>
    <name evidence="2" type="ORF">Cob_v002114</name>
</gene>
<evidence type="ECO:0000313" key="2">
    <source>
        <dbReference type="EMBL" id="TDZ24965.1"/>
    </source>
</evidence>
<accession>A0A484G678</accession>
<feature type="region of interest" description="Disordered" evidence="1">
    <location>
        <begin position="47"/>
        <end position="79"/>
    </location>
</feature>
<organism evidence="2 3">
    <name type="scientific">Colletotrichum orbiculare (strain 104-T / ATCC 96160 / CBS 514.97 / LARS 414 / MAFF 240422)</name>
    <name type="common">Cucumber anthracnose fungus</name>
    <name type="synonym">Colletotrichum lagenarium</name>
    <dbReference type="NCBI Taxonomy" id="1213857"/>
    <lineage>
        <taxon>Eukaryota</taxon>
        <taxon>Fungi</taxon>
        <taxon>Dikarya</taxon>
        <taxon>Ascomycota</taxon>
        <taxon>Pezizomycotina</taxon>
        <taxon>Sordariomycetes</taxon>
        <taxon>Hypocreomycetidae</taxon>
        <taxon>Glomerellales</taxon>
        <taxon>Glomerellaceae</taxon>
        <taxon>Colletotrichum</taxon>
        <taxon>Colletotrichum orbiculare species complex</taxon>
    </lineage>
</organism>
<protein>
    <submittedName>
        <fullName evidence="2">Uncharacterized protein</fullName>
    </submittedName>
</protein>
<reference evidence="3" key="1">
    <citation type="journal article" date="2013" name="New Phytol.">
        <title>Comparative genomic and transcriptomic analyses reveal the hemibiotrophic stage shift of Colletotrichum fungi.</title>
        <authorList>
            <person name="Gan P."/>
            <person name="Ikeda K."/>
            <person name="Irieda H."/>
            <person name="Narusaka M."/>
            <person name="O'Connell R.J."/>
            <person name="Narusaka Y."/>
            <person name="Takano Y."/>
            <person name="Kubo Y."/>
            <person name="Shirasu K."/>
        </authorList>
    </citation>
    <scope>NUCLEOTIDE SEQUENCE [LARGE SCALE GENOMIC DNA]</scope>
    <source>
        <strain evidence="3">104-T / ATCC 96160 / CBS 514.97 / LARS 414 / MAFF 240422</strain>
    </source>
</reference>
<comment type="caution">
    <text evidence="2">The sequence shown here is derived from an EMBL/GenBank/DDBJ whole genome shotgun (WGS) entry which is preliminary data.</text>
</comment>
<sequence length="79" mass="8698">MKCLINIFAFATAEAQHRTQKAQQQPALPLLCVHCAALRCDCIFYTKSNSDPPSPTIRPPCPPDLPSPTNNNNHIQPSN</sequence>
<evidence type="ECO:0000313" key="3">
    <source>
        <dbReference type="Proteomes" id="UP000014480"/>
    </source>
</evidence>
<feature type="compositionally biased region" description="Polar residues" evidence="1">
    <location>
        <begin position="67"/>
        <end position="79"/>
    </location>
</feature>